<evidence type="ECO:0000313" key="2">
    <source>
        <dbReference type="EMBL" id="CAH0101210.1"/>
    </source>
</evidence>
<dbReference type="OrthoDB" id="2573163at2759"/>
<comment type="caution">
    <text evidence="2">The sequence shown here is derived from an EMBL/GenBank/DDBJ whole genome shotgun (WGS) entry which is preliminary data.</text>
</comment>
<protein>
    <submittedName>
        <fullName evidence="2">Uncharacterized protein</fullName>
    </submittedName>
</protein>
<organism evidence="2 3">
    <name type="scientific">Daphnia galeata</name>
    <dbReference type="NCBI Taxonomy" id="27404"/>
    <lineage>
        <taxon>Eukaryota</taxon>
        <taxon>Metazoa</taxon>
        <taxon>Ecdysozoa</taxon>
        <taxon>Arthropoda</taxon>
        <taxon>Crustacea</taxon>
        <taxon>Branchiopoda</taxon>
        <taxon>Diplostraca</taxon>
        <taxon>Cladocera</taxon>
        <taxon>Anomopoda</taxon>
        <taxon>Daphniidae</taxon>
        <taxon>Daphnia</taxon>
    </lineage>
</organism>
<dbReference type="AlphaFoldDB" id="A0A8J2RHJ5"/>
<dbReference type="EMBL" id="CAKKLH010000054">
    <property type="protein sequence ID" value="CAH0101210.1"/>
    <property type="molecule type" value="Genomic_DNA"/>
</dbReference>
<dbReference type="Proteomes" id="UP000789390">
    <property type="component" value="Unassembled WGS sequence"/>
</dbReference>
<sequence>MDVQRNAKKFKLQEDHQHRHQPEKQIKPPPLPADPCPLLRPFCHQVGGHTQFLQLDQSTVCKPLIPRELSFYLNAPADIRTFTPQCKVCSVHPYSPNWVYETFNWASDCAALFSVAISADPGESVIQTWHQEGRQYWRRFAMDEISVTAEHSEISSHQNSRHDAPLRISLAGHEAISYHPAHTYTDGSSQCEYLEII</sequence>
<reference evidence="2" key="1">
    <citation type="submission" date="2021-11" db="EMBL/GenBank/DDBJ databases">
        <authorList>
            <person name="Schell T."/>
        </authorList>
    </citation>
    <scope>NUCLEOTIDE SEQUENCE</scope>
    <source>
        <strain evidence="2">M5</strain>
    </source>
</reference>
<feature type="compositionally biased region" description="Basic and acidic residues" evidence="1">
    <location>
        <begin position="11"/>
        <end position="26"/>
    </location>
</feature>
<evidence type="ECO:0000256" key="1">
    <source>
        <dbReference type="SAM" id="MobiDB-lite"/>
    </source>
</evidence>
<proteinExistence type="predicted"/>
<gene>
    <name evidence="2" type="ORF">DGAL_LOCUS3538</name>
</gene>
<keyword evidence="3" id="KW-1185">Reference proteome</keyword>
<accession>A0A8J2RHJ5</accession>
<dbReference type="SUPFAM" id="SSF56104">
    <property type="entry name" value="SAICAR synthase-like"/>
    <property type="match status" value="1"/>
</dbReference>
<evidence type="ECO:0000313" key="3">
    <source>
        <dbReference type="Proteomes" id="UP000789390"/>
    </source>
</evidence>
<feature type="compositionally biased region" description="Basic residues" evidence="1">
    <location>
        <begin position="1"/>
        <end position="10"/>
    </location>
</feature>
<name>A0A8J2RHJ5_9CRUS</name>
<feature type="region of interest" description="Disordered" evidence="1">
    <location>
        <begin position="1"/>
        <end position="30"/>
    </location>
</feature>